<comment type="similarity">
    <text evidence="1">Belongs to the esterase D family.</text>
</comment>
<dbReference type="GO" id="GO:0016788">
    <property type="term" value="F:hydrolase activity, acting on ester bonds"/>
    <property type="evidence" value="ECO:0007669"/>
    <property type="project" value="TreeGrafter"/>
</dbReference>
<organism evidence="5 6">
    <name type="scientific">Pseudolysobacter antarcticus</name>
    <dbReference type="NCBI Taxonomy" id="2511995"/>
    <lineage>
        <taxon>Bacteria</taxon>
        <taxon>Pseudomonadati</taxon>
        <taxon>Pseudomonadota</taxon>
        <taxon>Gammaproteobacteria</taxon>
        <taxon>Lysobacterales</taxon>
        <taxon>Rhodanobacteraceae</taxon>
        <taxon>Pseudolysobacter</taxon>
    </lineage>
</organism>
<reference evidence="5 6" key="1">
    <citation type="submission" date="2019-01" db="EMBL/GenBank/DDBJ databases">
        <title>Pseudolysobacter antarctica gen. nov., sp. nov., isolated from Fildes Peninsula, Antarctica.</title>
        <authorList>
            <person name="Wei Z."/>
            <person name="Peng F."/>
        </authorList>
    </citation>
    <scope>NUCLEOTIDE SEQUENCE [LARGE SCALE GENOMIC DNA]</scope>
    <source>
        <strain evidence="5 6">AQ6-296</strain>
    </source>
</reference>
<evidence type="ECO:0000256" key="2">
    <source>
        <dbReference type="ARBA" id="ARBA00022801"/>
    </source>
</evidence>
<dbReference type="InterPro" id="IPR000801">
    <property type="entry name" value="Esterase-like"/>
</dbReference>
<proteinExistence type="inferred from homology"/>
<dbReference type="Pfam" id="PF00756">
    <property type="entry name" value="Esterase"/>
    <property type="match status" value="1"/>
</dbReference>
<dbReference type="InterPro" id="IPR029058">
    <property type="entry name" value="AB_hydrolase_fold"/>
</dbReference>
<evidence type="ECO:0000313" key="6">
    <source>
        <dbReference type="Proteomes" id="UP000291562"/>
    </source>
</evidence>
<dbReference type="EMBL" id="CP035704">
    <property type="protein sequence ID" value="QBB69961.1"/>
    <property type="molecule type" value="Genomic_DNA"/>
</dbReference>
<dbReference type="SUPFAM" id="SSF53474">
    <property type="entry name" value="alpha/beta-Hydrolases"/>
    <property type="match status" value="1"/>
</dbReference>
<dbReference type="PANTHER" id="PTHR40841">
    <property type="entry name" value="SIDEROPHORE TRIACETYLFUSARININE C ESTERASE"/>
    <property type="match status" value="1"/>
</dbReference>
<dbReference type="Proteomes" id="UP000291562">
    <property type="component" value="Chromosome"/>
</dbReference>
<feature type="chain" id="PRO_5019479529" description="GH29D-like beta-sandwich domain-containing protein" evidence="3">
    <location>
        <begin position="24"/>
        <end position="371"/>
    </location>
</feature>
<dbReference type="AlphaFoldDB" id="A0A411HHK6"/>
<keyword evidence="2" id="KW-0378">Hydrolase</keyword>
<accession>A0A411HHK6</accession>
<name>A0A411HHK6_9GAMM</name>
<evidence type="ECO:0000256" key="1">
    <source>
        <dbReference type="ARBA" id="ARBA00005622"/>
    </source>
</evidence>
<feature type="signal peptide" evidence="3">
    <location>
        <begin position="1"/>
        <end position="23"/>
    </location>
</feature>
<evidence type="ECO:0000259" key="4">
    <source>
        <dbReference type="Pfam" id="PF13290"/>
    </source>
</evidence>
<dbReference type="PANTHER" id="PTHR40841:SF2">
    <property type="entry name" value="SIDEROPHORE-DEGRADING ESTERASE (EUROFUNG)"/>
    <property type="match status" value="1"/>
</dbReference>
<dbReference type="Gene3D" id="3.40.50.1820">
    <property type="entry name" value="alpha/beta hydrolase"/>
    <property type="match status" value="1"/>
</dbReference>
<dbReference type="KEGG" id="xbc:ELE36_06060"/>
<feature type="domain" description="GH29D-like beta-sandwich" evidence="4">
    <location>
        <begin position="281"/>
        <end position="340"/>
    </location>
</feature>
<dbReference type="RefSeq" id="WP_129832220.1">
    <property type="nucleotide sequence ID" value="NZ_CP035704.1"/>
</dbReference>
<dbReference type="Pfam" id="PF13290">
    <property type="entry name" value="CHB_HEX_C_1"/>
    <property type="match status" value="1"/>
</dbReference>
<keyword evidence="6" id="KW-1185">Reference proteome</keyword>
<gene>
    <name evidence="5" type="ORF">ELE36_06060</name>
</gene>
<protein>
    <recommendedName>
        <fullName evidence="4">GH29D-like beta-sandwich domain-containing protein</fullName>
    </recommendedName>
</protein>
<keyword evidence="3" id="KW-0732">Signal</keyword>
<evidence type="ECO:0000313" key="5">
    <source>
        <dbReference type="EMBL" id="QBB69961.1"/>
    </source>
</evidence>
<dbReference type="InterPro" id="IPR052558">
    <property type="entry name" value="Siderophore_Hydrolase_D"/>
</dbReference>
<dbReference type="OrthoDB" id="9784036at2"/>
<dbReference type="InterPro" id="IPR059177">
    <property type="entry name" value="GH29D-like_dom"/>
</dbReference>
<sequence>MTKSLFAVCLLFFFGTSSLPARAELLPAHADSLDSTLLHQKRAIDVFLPKDNEKDPARRYETIYVLDGDWNAKLVVQSVDFLQATGFMPPVIVVSVPNFFDDKGINSRDHDLTPTPQPNQPSSGGAAQFMAFLKTELVPYVNQHYPSNGVNLVHGHSFGGLFINYVIANDPTIFDGYLILDPSMWWDNKALSKLVAAALPSTPTQGKGIFIAGREGSACKGMGIDSLQLAYEKAPRELHWKLATYQNESHDSLKFKATYDALRYLYRGYSEKKLTIGPDDGMVDPSLPLPIEAETDRFDIYFTTDGSTPTTASARMDQTLAVTDPARLHLKLIATRSGYDQDLALHLKTGTFWKPARSTKPDEKSTFHYAI</sequence>
<evidence type="ECO:0000256" key="3">
    <source>
        <dbReference type="SAM" id="SignalP"/>
    </source>
</evidence>